<reference evidence="2" key="1">
    <citation type="journal article" date="2019" name="Int. J. Syst. Evol. Microbiol.">
        <title>The Global Catalogue of Microorganisms (GCM) 10K type strain sequencing project: providing services to taxonomists for standard genome sequencing and annotation.</title>
        <authorList>
            <consortium name="The Broad Institute Genomics Platform"/>
            <consortium name="The Broad Institute Genome Sequencing Center for Infectious Disease"/>
            <person name="Wu L."/>
            <person name="Ma J."/>
        </authorList>
    </citation>
    <scope>NUCLEOTIDE SEQUENCE [LARGE SCALE GENOMIC DNA]</scope>
    <source>
        <strain evidence="2">KCTC 52490</strain>
    </source>
</reference>
<dbReference type="RefSeq" id="WP_381497897.1">
    <property type="nucleotide sequence ID" value="NZ_JBHUOM010000002.1"/>
</dbReference>
<comment type="caution">
    <text evidence="1">The sequence shown here is derived from an EMBL/GenBank/DDBJ whole genome shotgun (WGS) entry which is preliminary data.</text>
</comment>
<accession>A0ABW6ADS3</accession>
<protein>
    <submittedName>
        <fullName evidence="1">Group III truncated hemoglobin</fullName>
    </submittedName>
</protein>
<dbReference type="Proteomes" id="UP001597512">
    <property type="component" value="Unassembled WGS sequence"/>
</dbReference>
<dbReference type="CDD" id="cd08916">
    <property type="entry name" value="TrHb3_P"/>
    <property type="match status" value="1"/>
</dbReference>
<name>A0ABW6ADS3_9BACT</name>
<proteinExistence type="predicted"/>
<dbReference type="InterPro" id="IPR009050">
    <property type="entry name" value="Globin-like_sf"/>
</dbReference>
<evidence type="ECO:0000313" key="2">
    <source>
        <dbReference type="Proteomes" id="UP001597512"/>
    </source>
</evidence>
<dbReference type="Gene3D" id="1.10.490.10">
    <property type="entry name" value="Globins"/>
    <property type="match status" value="1"/>
</dbReference>
<dbReference type="InterPro" id="IPR012292">
    <property type="entry name" value="Globin/Proto"/>
</dbReference>
<keyword evidence="2" id="KW-1185">Reference proteome</keyword>
<dbReference type="EMBL" id="JBHUOM010000002">
    <property type="protein sequence ID" value="MFD2933491.1"/>
    <property type="molecule type" value="Genomic_DNA"/>
</dbReference>
<sequence>MAFWSTVLLGAEQYKGNPFLPHLELGNKTAIHTVHFQRWLSLFNQTVDELFAGDRAEMAKIRAQSIAVALQSKLYVAGLLHHP</sequence>
<evidence type="ECO:0000313" key="1">
    <source>
        <dbReference type="EMBL" id="MFD2933491.1"/>
    </source>
</evidence>
<gene>
    <name evidence="1" type="ORF">ACFS25_06835</name>
</gene>
<dbReference type="SUPFAM" id="SSF46458">
    <property type="entry name" value="Globin-like"/>
    <property type="match status" value="1"/>
</dbReference>
<organism evidence="1 2">
    <name type="scientific">Spirosoma flavum</name>
    <dbReference type="NCBI Taxonomy" id="2048557"/>
    <lineage>
        <taxon>Bacteria</taxon>
        <taxon>Pseudomonadati</taxon>
        <taxon>Bacteroidota</taxon>
        <taxon>Cytophagia</taxon>
        <taxon>Cytophagales</taxon>
        <taxon>Cytophagaceae</taxon>
        <taxon>Spirosoma</taxon>
    </lineage>
</organism>